<dbReference type="Proteomes" id="UP001165368">
    <property type="component" value="Unassembled WGS sequence"/>
</dbReference>
<dbReference type="PANTHER" id="PTHR13078:SF56">
    <property type="entry name" value="PEROXISOMAL MULTIFUNCTIONAL ENZYME TYPE 2"/>
    <property type="match status" value="1"/>
</dbReference>
<accession>A0ABS9L3M3</accession>
<name>A0ABS9L3M3_9MICC</name>
<protein>
    <submittedName>
        <fullName evidence="4">Uncharacterized protein</fullName>
    </submittedName>
</protein>
<organism evidence="4 5">
    <name type="scientific">Arthrobacter hankyongi</name>
    <dbReference type="NCBI Taxonomy" id="2904801"/>
    <lineage>
        <taxon>Bacteria</taxon>
        <taxon>Bacillati</taxon>
        <taxon>Actinomycetota</taxon>
        <taxon>Actinomycetes</taxon>
        <taxon>Micrococcales</taxon>
        <taxon>Micrococcaceae</taxon>
        <taxon>Arthrobacter</taxon>
    </lineage>
</organism>
<feature type="domain" description="MaoC-like" evidence="2">
    <location>
        <begin position="160"/>
        <end position="262"/>
    </location>
</feature>
<evidence type="ECO:0000259" key="2">
    <source>
        <dbReference type="Pfam" id="PF01575"/>
    </source>
</evidence>
<proteinExistence type="inferred from homology"/>
<dbReference type="EMBL" id="JAKLTQ010000002">
    <property type="protein sequence ID" value="MCG2621249.1"/>
    <property type="molecule type" value="Genomic_DNA"/>
</dbReference>
<evidence type="ECO:0000259" key="3">
    <source>
        <dbReference type="Pfam" id="PF22622"/>
    </source>
</evidence>
<dbReference type="CDD" id="cd03448">
    <property type="entry name" value="HDE_HSD"/>
    <property type="match status" value="1"/>
</dbReference>
<keyword evidence="5" id="KW-1185">Reference proteome</keyword>
<feature type="domain" description="Peroxisomal multifunctional enzyme type 2-like N-terminal" evidence="3">
    <location>
        <begin position="19"/>
        <end position="143"/>
    </location>
</feature>
<dbReference type="Pfam" id="PF01575">
    <property type="entry name" value="MaoC_dehydratas"/>
    <property type="match status" value="1"/>
</dbReference>
<dbReference type="InterPro" id="IPR029069">
    <property type="entry name" value="HotDog_dom_sf"/>
</dbReference>
<dbReference type="RefSeq" id="WP_237818355.1">
    <property type="nucleotide sequence ID" value="NZ_JAKLTQ010000002.1"/>
</dbReference>
<evidence type="ECO:0000313" key="5">
    <source>
        <dbReference type="Proteomes" id="UP001165368"/>
    </source>
</evidence>
<comment type="caution">
    <text evidence="4">The sequence shown here is derived from an EMBL/GenBank/DDBJ whole genome shotgun (WGS) entry which is preliminary data.</text>
</comment>
<dbReference type="InterPro" id="IPR002539">
    <property type="entry name" value="MaoC-like_dom"/>
</dbReference>
<gene>
    <name evidence="4" type="ORF">LVY72_04895</name>
</gene>
<dbReference type="Pfam" id="PF22622">
    <property type="entry name" value="MFE-2_hydrat-2_N"/>
    <property type="match status" value="1"/>
</dbReference>
<comment type="similarity">
    <text evidence="1">Belongs to the enoyl-CoA hydratase/isomerase family.</text>
</comment>
<dbReference type="SUPFAM" id="SSF54637">
    <property type="entry name" value="Thioesterase/thiol ester dehydrase-isomerase"/>
    <property type="match status" value="2"/>
</dbReference>
<sequence>MSIDPNALGASIGPRRRSWTDRDTLLYALGVGAGLDDLPFVTENSKGVEQRVLPTFAVIVAEGNSILAKAGKINWGKMVHGAQGIRLYRPLPAAGEVDVCAEITDLQDKGEGKNAVLTITASASDPVDGALVAESTTTLVFRGAGGFGGEPGTSALRVEIPEREPDVEIEYGTRADQALLYRLSGDRNPLHSDPVFATERAGFPKPILHGLCTYGYAGRAVLAGLCGGDPARLESMHARFAAPVFPGETLRTSIWRTGEGRATFTTTATGEPGAGERLVLDGGQVEYR</sequence>
<dbReference type="Gene3D" id="3.10.129.10">
    <property type="entry name" value="Hotdog Thioesterase"/>
    <property type="match status" value="2"/>
</dbReference>
<dbReference type="InterPro" id="IPR054357">
    <property type="entry name" value="MFE-2_N"/>
</dbReference>
<dbReference type="PANTHER" id="PTHR13078">
    <property type="entry name" value="PEROXISOMAL MULTIFUNCTIONAL ENZYME TYPE 2-RELATED"/>
    <property type="match status" value="1"/>
</dbReference>
<evidence type="ECO:0000256" key="1">
    <source>
        <dbReference type="ARBA" id="ARBA00005254"/>
    </source>
</evidence>
<evidence type="ECO:0000313" key="4">
    <source>
        <dbReference type="EMBL" id="MCG2621249.1"/>
    </source>
</evidence>
<reference evidence="4" key="1">
    <citation type="submission" date="2022-01" db="EMBL/GenBank/DDBJ databases">
        <authorList>
            <person name="Jo J.-H."/>
            <person name="Im W.-T."/>
        </authorList>
    </citation>
    <scope>NUCLEOTIDE SEQUENCE</scope>
    <source>
        <strain evidence="4">I2-34</strain>
    </source>
</reference>